<protein>
    <submittedName>
        <fullName evidence="1">Unannotated protein</fullName>
    </submittedName>
</protein>
<accession>A0A6J6I309</accession>
<name>A0A6J6I309_9ZZZZ</name>
<sequence>MPALPLAFGSLLVQWACETSDVNRWDSVHADALADGKGWYFDPDTRLLVLTEISLLARGHCCSSGCRHCPYRHTATESDEPEPSGEVRH</sequence>
<gene>
    <name evidence="1" type="ORF">UFOPK1827_01906</name>
</gene>
<dbReference type="PANTHER" id="PTHR21037:SF2">
    <property type="entry name" value="SIMILAR TO NOVEL PROTEIN"/>
    <property type="match status" value="1"/>
</dbReference>
<reference evidence="1" key="1">
    <citation type="submission" date="2020-05" db="EMBL/GenBank/DDBJ databases">
        <authorList>
            <person name="Chiriac C."/>
            <person name="Salcher M."/>
            <person name="Ghai R."/>
            <person name="Kavagutti S V."/>
        </authorList>
    </citation>
    <scope>NUCLEOTIDE SEQUENCE</scope>
</reference>
<dbReference type="AlphaFoldDB" id="A0A6J6I309"/>
<dbReference type="PANTHER" id="PTHR21037">
    <property type="entry name" value="39S RIBOSOMAL PROTEIN L14, MITOCHONDRIAL"/>
    <property type="match status" value="1"/>
</dbReference>
<dbReference type="Pfam" id="PF17653">
    <property type="entry name" value="DUF5522"/>
    <property type="match status" value="1"/>
</dbReference>
<proteinExistence type="predicted"/>
<dbReference type="EMBL" id="CAEZUO010000144">
    <property type="protein sequence ID" value="CAB4619970.1"/>
    <property type="molecule type" value="Genomic_DNA"/>
</dbReference>
<evidence type="ECO:0000313" key="1">
    <source>
        <dbReference type="EMBL" id="CAB4619970.1"/>
    </source>
</evidence>
<dbReference type="InterPro" id="IPR040807">
    <property type="entry name" value="DUF5522"/>
</dbReference>
<organism evidence="1">
    <name type="scientific">freshwater metagenome</name>
    <dbReference type="NCBI Taxonomy" id="449393"/>
    <lineage>
        <taxon>unclassified sequences</taxon>
        <taxon>metagenomes</taxon>
        <taxon>ecological metagenomes</taxon>
    </lineage>
</organism>